<comment type="caution">
    <text evidence="7">The sequence shown here is derived from an EMBL/GenBank/DDBJ whole genome shotgun (WGS) entry which is preliminary data.</text>
</comment>
<sequence length="371" mass="41833">MEFPFAIGNYLYKGTKEKGCFGAVAKCVCRRTRQAVAVKVLLNNNISIEKELDILATLNRLPPEKYNIVKFIEYFTSQQARCMVFEILDQSLRQVLKLRTSLPLIELRPITQQLLVSLYGLRTAGVIHADLRPANIMKVHDCRPCYVVKLGDFGHAGYAGRMGCDDVIQPLKYRAPEVSLGYKVTHAADMWSLGCTLTECFTGSDLFCDDSIYNNLRSIIKLLGLPSRKVLKYGALCEELFVPADHYSQWRLKSPEELCRTVGHTPETSESPLENCSTLESIFQDSSLQMASPERRDRMVFADLIKRLLDTNPRTRLTPTEALYHPFVTMVHLANDNSRYSDWARDLMAGSLEGHTTASDLCPPPRSAADQ</sequence>
<name>A0AAW0MWZ2_9GOBI</name>
<dbReference type="Gene3D" id="3.30.200.20">
    <property type="entry name" value="Phosphorylase Kinase, domain 1"/>
    <property type="match status" value="1"/>
</dbReference>
<evidence type="ECO:0000313" key="8">
    <source>
        <dbReference type="Proteomes" id="UP001460270"/>
    </source>
</evidence>
<evidence type="ECO:0000256" key="2">
    <source>
        <dbReference type="ARBA" id="ARBA00022679"/>
    </source>
</evidence>
<keyword evidence="4" id="KW-0418">Kinase</keyword>
<organism evidence="7 8">
    <name type="scientific">Mugilogobius chulae</name>
    <name type="common">yellowstripe goby</name>
    <dbReference type="NCBI Taxonomy" id="88201"/>
    <lineage>
        <taxon>Eukaryota</taxon>
        <taxon>Metazoa</taxon>
        <taxon>Chordata</taxon>
        <taxon>Craniata</taxon>
        <taxon>Vertebrata</taxon>
        <taxon>Euteleostomi</taxon>
        <taxon>Actinopterygii</taxon>
        <taxon>Neopterygii</taxon>
        <taxon>Teleostei</taxon>
        <taxon>Neoteleostei</taxon>
        <taxon>Acanthomorphata</taxon>
        <taxon>Gobiaria</taxon>
        <taxon>Gobiiformes</taxon>
        <taxon>Gobioidei</taxon>
        <taxon>Gobiidae</taxon>
        <taxon>Gobionellinae</taxon>
        <taxon>Mugilogobius</taxon>
    </lineage>
</organism>
<evidence type="ECO:0000256" key="1">
    <source>
        <dbReference type="ARBA" id="ARBA00022527"/>
    </source>
</evidence>
<dbReference type="GO" id="GO:0005737">
    <property type="term" value="C:cytoplasm"/>
    <property type="evidence" value="ECO:0007669"/>
    <property type="project" value="TreeGrafter"/>
</dbReference>
<evidence type="ECO:0000259" key="6">
    <source>
        <dbReference type="PROSITE" id="PS50011"/>
    </source>
</evidence>
<dbReference type="InterPro" id="IPR011009">
    <property type="entry name" value="Kinase-like_dom_sf"/>
</dbReference>
<evidence type="ECO:0000256" key="4">
    <source>
        <dbReference type="ARBA" id="ARBA00022777"/>
    </source>
</evidence>
<dbReference type="InterPro" id="IPR050494">
    <property type="entry name" value="Ser_Thr_dual-spec_kinase"/>
</dbReference>
<dbReference type="PANTHER" id="PTHR24058">
    <property type="entry name" value="DUAL SPECIFICITY PROTEIN KINASE"/>
    <property type="match status" value="1"/>
</dbReference>
<dbReference type="GO" id="GO:0004713">
    <property type="term" value="F:protein tyrosine kinase activity"/>
    <property type="evidence" value="ECO:0007669"/>
    <property type="project" value="TreeGrafter"/>
</dbReference>
<dbReference type="EMBL" id="JBBPFD010000020">
    <property type="protein sequence ID" value="KAK7884516.1"/>
    <property type="molecule type" value="Genomic_DNA"/>
</dbReference>
<reference evidence="8" key="1">
    <citation type="submission" date="2024-04" db="EMBL/GenBank/DDBJ databases">
        <title>Salinicola lusitanus LLJ914,a marine bacterium isolated from the Okinawa Trough.</title>
        <authorList>
            <person name="Li J."/>
        </authorList>
    </citation>
    <scope>NUCLEOTIDE SEQUENCE [LARGE SCALE GENOMIC DNA]</scope>
</reference>
<gene>
    <name evidence="7" type="ORF">WMY93_027639</name>
</gene>
<dbReference type="InterPro" id="IPR000719">
    <property type="entry name" value="Prot_kinase_dom"/>
</dbReference>
<evidence type="ECO:0000313" key="7">
    <source>
        <dbReference type="EMBL" id="KAK7884516.1"/>
    </source>
</evidence>
<dbReference type="Proteomes" id="UP001460270">
    <property type="component" value="Unassembled WGS sequence"/>
</dbReference>
<dbReference type="SUPFAM" id="SSF56112">
    <property type="entry name" value="Protein kinase-like (PK-like)"/>
    <property type="match status" value="1"/>
</dbReference>
<dbReference type="Pfam" id="PF00069">
    <property type="entry name" value="Pkinase"/>
    <property type="match status" value="1"/>
</dbReference>
<proteinExistence type="predicted"/>
<dbReference type="PROSITE" id="PS50011">
    <property type="entry name" value="PROTEIN_KINASE_DOM"/>
    <property type="match status" value="1"/>
</dbReference>
<dbReference type="GO" id="GO:0005634">
    <property type="term" value="C:nucleus"/>
    <property type="evidence" value="ECO:0007669"/>
    <property type="project" value="TreeGrafter"/>
</dbReference>
<dbReference type="GO" id="GO:0004674">
    <property type="term" value="F:protein serine/threonine kinase activity"/>
    <property type="evidence" value="ECO:0007669"/>
    <property type="project" value="UniProtKB-KW"/>
</dbReference>
<dbReference type="Gene3D" id="1.10.510.10">
    <property type="entry name" value="Transferase(Phosphotransferase) domain 1"/>
    <property type="match status" value="1"/>
</dbReference>
<keyword evidence="5" id="KW-0067">ATP-binding</keyword>
<accession>A0AAW0MWZ2</accession>
<evidence type="ECO:0000256" key="5">
    <source>
        <dbReference type="ARBA" id="ARBA00022840"/>
    </source>
</evidence>
<keyword evidence="3" id="KW-0547">Nucleotide-binding</keyword>
<feature type="domain" description="Protein kinase" evidence="6">
    <location>
        <begin position="10"/>
        <end position="328"/>
    </location>
</feature>
<keyword evidence="1" id="KW-0723">Serine/threonine-protein kinase</keyword>
<keyword evidence="8" id="KW-1185">Reference proteome</keyword>
<evidence type="ECO:0000256" key="3">
    <source>
        <dbReference type="ARBA" id="ARBA00022741"/>
    </source>
</evidence>
<dbReference type="PANTHER" id="PTHR24058:SF17">
    <property type="entry name" value="HOMEODOMAIN INTERACTING PROTEIN KINASE, ISOFORM D"/>
    <property type="match status" value="1"/>
</dbReference>
<dbReference type="GO" id="GO:0005524">
    <property type="term" value="F:ATP binding"/>
    <property type="evidence" value="ECO:0007669"/>
    <property type="project" value="UniProtKB-KW"/>
</dbReference>
<keyword evidence="2" id="KW-0808">Transferase</keyword>
<dbReference type="AlphaFoldDB" id="A0AAW0MWZ2"/>
<protein>
    <recommendedName>
        <fullName evidence="6">Protein kinase domain-containing protein</fullName>
    </recommendedName>
</protein>